<evidence type="ECO:0000313" key="2">
    <source>
        <dbReference type="EMBL" id="KAK3767869.1"/>
    </source>
</evidence>
<evidence type="ECO:0000313" key="3">
    <source>
        <dbReference type="Proteomes" id="UP001283361"/>
    </source>
</evidence>
<evidence type="ECO:0000256" key="1">
    <source>
        <dbReference type="SAM" id="MobiDB-lite"/>
    </source>
</evidence>
<keyword evidence="3" id="KW-1185">Reference proteome</keyword>
<feature type="region of interest" description="Disordered" evidence="1">
    <location>
        <begin position="20"/>
        <end position="43"/>
    </location>
</feature>
<accession>A0AAE0ZEF7</accession>
<reference evidence="2" key="1">
    <citation type="journal article" date="2023" name="G3 (Bethesda)">
        <title>A reference genome for the long-term kleptoplast-retaining sea slug Elysia crispata morphotype clarki.</title>
        <authorList>
            <person name="Eastman K.E."/>
            <person name="Pendleton A.L."/>
            <person name="Shaikh M.A."/>
            <person name="Suttiyut T."/>
            <person name="Ogas R."/>
            <person name="Tomko P."/>
            <person name="Gavelis G."/>
            <person name="Widhalm J.R."/>
            <person name="Wisecaver J.H."/>
        </authorList>
    </citation>
    <scope>NUCLEOTIDE SEQUENCE</scope>
    <source>
        <strain evidence="2">ECLA1</strain>
    </source>
</reference>
<comment type="caution">
    <text evidence="2">The sequence shown here is derived from an EMBL/GenBank/DDBJ whole genome shotgun (WGS) entry which is preliminary data.</text>
</comment>
<organism evidence="2 3">
    <name type="scientific">Elysia crispata</name>
    <name type="common">lettuce slug</name>
    <dbReference type="NCBI Taxonomy" id="231223"/>
    <lineage>
        <taxon>Eukaryota</taxon>
        <taxon>Metazoa</taxon>
        <taxon>Spiralia</taxon>
        <taxon>Lophotrochozoa</taxon>
        <taxon>Mollusca</taxon>
        <taxon>Gastropoda</taxon>
        <taxon>Heterobranchia</taxon>
        <taxon>Euthyneura</taxon>
        <taxon>Panpulmonata</taxon>
        <taxon>Sacoglossa</taxon>
        <taxon>Placobranchoidea</taxon>
        <taxon>Plakobranchidae</taxon>
        <taxon>Elysia</taxon>
    </lineage>
</organism>
<proteinExistence type="predicted"/>
<sequence>MKVKARKEILQARERGVSQNILHTDRAPQGEKSRQFGKRASPKTAITPETCRQLVLFVHRGKLWAVTSCQILCPLIKVDPRNIKGCVA</sequence>
<dbReference type="Proteomes" id="UP001283361">
    <property type="component" value="Unassembled WGS sequence"/>
</dbReference>
<feature type="compositionally biased region" description="Basic and acidic residues" evidence="1">
    <location>
        <begin position="23"/>
        <end position="34"/>
    </location>
</feature>
<dbReference type="EMBL" id="JAWDGP010004098">
    <property type="protein sequence ID" value="KAK3767869.1"/>
    <property type="molecule type" value="Genomic_DNA"/>
</dbReference>
<protein>
    <submittedName>
        <fullName evidence="2">Uncharacterized protein</fullName>
    </submittedName>
</protein>
<dbReference type="AlphaFoldDB" id="A0AAE0ZEF7"/>
<name>A0AAE0ZEF7_9GAST</name>
<gene>
    <name evidence="2" type="ORF">RRG08_059201</name>
</gene>